<comment type="caution">
    <text evidence="1">The sequence shown here is derived from an EMBL/GenBank/DDBJ whole genome shotgun (WGS) entry which is preliminary data.</text>
</comment>
<name>A0A2A4K458_HELVI</name>
<dbReference type="AlphaFoldDB" id="A0A2A4K458"/>
<dbReference type="InterPro" id="IPR009511">
    <property type="entry name" value="MAD1/Cdc20-bound-Mad2-bd"/>
</dbReference>
<dbReference type="Gene3D" id="3.30.900.20">
    <property type="match status" value="1"/>
</dbReference>
<gene>
    <name evidence="1" type="ORF">B5V51_3011</name>
    <name evidence="2" type="ORF">B5V51_3012</name>
</gene>
<dbReference type="GO" id="GO:0005634">
    <property type="term" value="C:nucleus"/>
    <property type="evidence" value="ECO:0007669"/>
    <property type="project" value="InterPro"/>
</dbReference>
<dbReference type="PANTHER" id="PTHR15681:SF1">
    <property type="entry name" value="MAD2L1-BINDING PROTEIN"/>
    <property type="match status" value="1"/>
</dbReference>
<dbReference type="PANTHER" id="PTHR15681">
    <property type="entry name" value="MAD2L1-BINDING PROTEIN"/>
    <property type="match status" value="1"/>
</dbReference>
<organism evidence="1">
    <name type="scientific">Heliothis virescens</name>
    <name type="common">Tobacco budworm moth</name>
    <dbReference type="NCBI Taxonomy" id="7102"/>
    <lineage>
        <taxon>Eukaryota</taxon>
        <taxon>Metazoa</taxon>
        <taxon>Ecdysozoa</taxon>
        <taxon>Arthropoda</taxon>
        <taxon>Hexapoda</taxon>
        <taxon>Insecta</taxon>
        <taxon>Pterygota</taxon>
        <taxon>Neoptera</taxon>
        <taxon>Endopterygota</taxon>
        <taxon>Lepidoptera</taxon>
        <taxon>Glossata</taxon>
        <taxon>Ditrysia</taxon>
        <taxon>Noctuoidea</taxon>
        <taxon>Noctuidae</taxon>
        <taxon>Heliothinae</taxon>
        <taxon>Heliothis</taxon>
    </lineage>
</organism>
<proteinExistence type="predicted"/>
<dbReference type="Pfam" id="PF06581">
    <property type="entry name" value="p31comet"/>
    <property type="match status" value="1"/>
</dbReference>
<sequence length="287" mass="32841">MNSSNKPIILNLEIGDQLTTISCGHVLVELIKFIAYQRLQIPYSYQWLKQVVTKKKLCEDEEVKESFQSERHFRAASTALENLDFILKSLQKEIGGPSIPEEVCIALGATPVTCKEVYRVLLPVACHKPQCHSTHIANDQKIQRSVFRTLVTSEKLSQIFFNQLSPTNLYVFIKKKLVNNLDTILDNDNFVFTSGCRIPRNSKIIVLDFRTKTFDNLACCNEFQIFGDIVYENLQNLQIENSDENVDEFSEIESTDDVKWYQSSYVMKGFKDCIVNGSSITNAWLNS</sequence>
<dbReference type="EMBL" id="NWSH01000170">
    <property type="protein sequence ID" value="PCG78807.1"/>
    <property type="molecule type" value="Genomic_DNA"/>
</dbReference>
<evidence type="ECO:0008006" key="3">
    <source>
        <dbReference type="Google" id="ProtNLM"/>
    </source>
</evidence>
<protein>
    <recommendedName>
        <fullName evidence="3">MAD2L1-binding protein</fullName>
    </recommendedName>
</protein>
<evidence type="ECO:0000313" key="1">
    <source>
        <dbReference type="EMBL" id="PCG78806.1"/>
    </source>
</evidence>
<accession>A0A2A4K458</accession>
<reference evidence="1" key="1">
    <citation type="submission" date="2017-09" db="EMBL/GenBank/DDBJ databases">
        <title>Contemporary evolution of a Lepidopteran species, Heliothis virescens, in response to modern agricultural practices.</title>
        <authorList>
            <person name="Fritz M.L."/>
            <person name="Deyonke A.M."/>
            <person name="Papanicolaou A."/>
            <person name="Micinski S."/>
            <person name="Westbrook J."/>
            <person name="Gould F."/>
        </authorList>
    </citation>
    <scope>NUCLEOTIDE SEQUENCE [LARGE SCALE GENOMIC DNA]</scope>
    <source>
        <strain evidence="1">HvINT-</strain>
        <tissue evidence="1">Whole body</tissue>
    </source>
</reference>
<dbReference type="EMBL" id="NWSH01000170">
    <property type="protein sequence ID" value="PCG78806.1"/>
    <property type="molecule type" value="Genomic_DNA"/>
</dbReference>
<dbReference type="InterPro" id="IPR053729">
    <property type="entry name" value="MAD2L1BP_domain_sf"/>
</dbReference>
<evidence type="ECO:0000313" key="2">
    <source>
        <dbReference type="EMBL" id="PCG78807.1"/>
    </source>
</evidence>
<dbReference type="GO" id="GO:0007096">
    <property type="term" value="P:regulation of exit from mitosis"/>
    <property type="evidence" value="ECO:0007669"/>
    <property type="project" value="InterPro"/>
</dbReference>